<feature type="transmembrane region" description="Helical" evidence="10">
    <location>
        <begin position="516"/>
        <end position="537"/>
    </location>
</feature>
<dbReference type="InterPro" id="IPR010929">
    <property type="entry name" value="PDR_CDR_ABC"/>
</dbReference>
<evidence type="ECO:0000313" key="13">
    <source>
        <dbReference type="Proteomes" id="UP000620124"/>
    </source>
</evidence>
<accession>A0A8H6Y0K5</accession>
<dbReference type="Pfam" id="PF00005">
    <property type="entry name" value="ABC_tran"/>
    <property type="match status" value="2"/>
</dbReference>
<dbReference type="InterPro" id="IPR003439">
    <property type="entry name" value="ABC_transporter-like_ATP-bd"/>
</dbReference>
<dbReference type="PANTHER" id="PTHR19241">
    <property type="entry name" value="ATP-BINDING CASSETTE TRANSPORTER"/>
    <property type="match status" value="1"/>
</dbReference>
<keyword evidence="3" id="KW-0813">Transport</keyword>
<evidence type="ECO:0000256" key="7">
    <source>
        <dbReference type="ARBA" id="ARBA00022989"/>
    </source>
</evidence>
<dbReference type="InterPro" id="IPR017871">
    <property type="entry name" value="ABC_transporter-like_CS"/>
</dbReference>
<dbReference type="Pfam" id="PF01061">
    <property type="entry name" value="ABC2_membrane"/>
    <property type="match status" value="2"/>
</dbReference>
<evidence type="ECO:0000256" key="8">
    <source>
        <dbReference type="ARBA" id="ARBA00023136"/>
    </source>
</evidence>
<dbReference type="GO" id="GO:0140359">
    <property type="term" value="F:ABC-type transporter activity"/>
    <property type="evidence" value="ECO:0007669"/>
    <property type="project" value="InterPro"/>
</dbReference>
<protein>
    <recommendedName>
        <fullName evidence="11">ABC transporter domain-containing protein</fullName>
    </recommendedName>
</protein>
<dbReference type="InterPro" id="IPR034001">
    <property type="entry name" value="ABCG_PDR_1"/>
</dbReference>
<dbReference type="InterPro" id="IPR013525">
    <property type="entry name" value="ABC2_TM"/>
</dbReference>
<dbReference type="EMBL" id="JACAZI010000010">
    <property type="protein sequence ID" value="KAF7350492.1"/>
    <property type="molecule type" value="Genomic_DNA"/>
</dbReference>
<feature type="region of interest" description="Disordered" evidence="9">
    <location>
        <begin position="808"/>
        <end position="835"/>
    </location>
</feature>
<keyword evidence="7 10" id="KW-1133">Transmembrane helix</keyword>
<dbReference type="SUPFAM" id="SSF52540">
    <property type="entry name" value="P-loop containing nucleoside triphosphate hydrolases"/>
    <property type="match status" value="2"/>
</dbReference>
<name>A0A8H6Y0K5_9AGAR</name>
<sequence length="1490" mass="167397">MDVESQRRSITLNRDQEEHVHALARSMSHSEDVGTPLSQTTTRTSHHVKASKEGVQLPELPLSQITSRHSHSTYVNPFEDVKGDERLDPRSEKVRYSCLAEICYANCLSRPGKFSSKNRWRLVPGSQRPWCRVTNGLPENHWKCMAGYPWLTQRLTGHGEWETQNPCEILRDFDGLVKSGELLVVLGRPGSGCSTFLKTISGLTHGFTVEPSSDIQYQGIPSDVMHRDFRGEVIYNAETDVHFPHLTVGQTLLFAAKARVPRTRVGNVSREKYAEHLRDLVMAIFGLSHTIDTKVGNDFVRGVSGGERKRVSIAETTLSGSPLQCWDNSTRGLDSATALDFIRTLRLSTQVTGSTCMVAIYQASQSAYDLFDKVMVLYEGRQIFFGPTESAKEFWTSRGFVCAPRQTTGDFLTSLTNPAERIIAEGFASRVPRTPDEFARVWKESAEYKALLRDIEAYNMEYPLGGEALMQFRESRVLQQSKSISSRSPYTISVRRQIALCMERGWQRLQGDLTTFYTTVFGNFIMTLIISSVFYNLKDSTSSFYSRGALLFYAVLTNAFASALEIFTLYAQRPIVEKHTAYALYHPFAEAVSSMICDLPAKMITATVVNITFYFMTNLRREPAAFFIFYLFSITCTFVMSMVFRTIASASRTLIQALTPTAVFILALIMYTGFTVPVRNMVVWFRWINYINPVGYAFEALMVNEFDGRVFPCGAFIPAGPAYANVSAANKICSTTGAKAGLDFVLGSDYLETSFSYVHSHLWRNFGILLGYVIVFCAIHLICTEYISAAKSKGEVLVFTRGHLPPARRRRDEENAAPDEKALEAGEPSKRPEDVKIPPQRKVFLWKDVCYDIKLKDGSDRRLLDHVDGWVRPGTLTALMGVSGAGKTTLLDVLATRTTMGIVSGEMLVNGRQRDQSFQRKTGYVQQQDLHLATSTVREALEFSAILRQHKSIPKAEKLAYVDEVIALLEMESYASAIVGVPGEGLNVEQRKRLTIAVELVAKPELLVFFDEPTSGLDSQTAWSICQLMRKLANHGQAILSTIHQPSAILMQEFDRLLFLAPGGKTVYFGEIGENSKVLTGYFEKYGAHPCPPDANPAEWMLEVIGAARGSKSVQDWPEVWKTSEERILVHREFDQMVAELSRIEDAGDSVAGYELFAMPFSTQLWECFKRVWIQYWRTPSYIYSKLTLVGICSLFIGFTFYKAHNDLQGLQNQLFSVFMLLILFGNLCQQIMPLFIEQRSLYEARERPSKAYSWMAFLLAQIIVELPWQLLASVLCYVSWYYPIGLYRNAIALHQVKERGALMFLFVSQFMLFTSTFSQMLVAGSETAEAAGNFGNLVFSFSLLFCGVLAAPSKLGWWIWMYRVSPFSYLVGGMLATGVANTEVICSSIELLHVDPVAGQNCGTYFASYMQFAGGSILNPNATSDCQFCPVAETNVFLAASGISYSERWRNHGILWVYIIFNATAALFFYWLFRVPKNQKAKEAPVVAA</sequence>
<feature type="domain" description="ABC transporter" evidence="11">
    <location>
        <begin position="844"/>
        <end position="1087"/>
    </location>
</feature>
<dbReference type="OrthoDB" id="245989at2759"/>
<evidence type="ECO:0000256" key="10">
    <source>
        <dbReference type="SAM" id="Phobius"/>
    </source>
</evidence>
<feature type="transmembrane region" description="Helical" evidence="10">
    <location>
        <begin position="1214"/>
        <end position="1237"/>
    </location>
</feature>
<dbReference type="InterPro" id="IPR027417">
    <property type="entry name" value="P-loop_NTPase"/>
</dbReference>
<dbReference type="PROSITE" id="PS50893">
    <property type="entry name" value="ABC_TRANSPORTER_2"/>
    <property type="match status" value="2"/>
</dbReference>
<dbReference type="CDD" id="cd03233">
    <property type="entry name" value="ABCG_PDR_domain1"/>
    <property type="match status" value="1"/>
</dbReference>
<evidence type="ECO:0000256" key="3">
    <source>
        <dbReference type="ARBA" id="ARBA00022448"/>
    </source>
</evidence>
<dbReference type="InterPro" id="IPR034003">
    <property type="entry name" value="ABCG_PDR_2"/>
</dbReference>
<feature type="transmembrane region" description="Helical" evidence="10">
    <location>
        <begin position="1455"/>
        <end position="1474"/>
    </location>
</feature>
<dbReference type="Pfam" id="PF06422">
    <property type="entry name" value="PDR_CDR"/>
    <property type="match status" value="1"/>
</dbReference>
<dbReference type="CDD" id="cd03232">
    <property type="entry name" value="ABCG_PDR_domain2"/>
    <property type="match status" value="1"/>
</dbReference>
<feature type="transmembrane region" description="Helical" evidence="10">
    <location>
        <begin position="654"/>
        <end position="674"/>
    </location>
</feature>
<dbReference type="Pfam" id="PF19055">
    <property type="entry name" value="ABC2_membrane_7"/>
    <property type="match status" value="1"/>
</dbReference>
<feature type="region of interest" description="Disordered" evidence="9">
    <location>
        <begin position="25"/>
        <end position="45"/>
    </location>
</feature>
<evidence type="ECO:0000256" key="2">
    <source>
        <dbReference type="ARBA" id="ARBA00006012"/>
    </source>
</evidence>
<proteinExistence type="inferred from homology"/>
<keyword evidence="6" id="KW-0067">ATP-binding</keyword>
<feature type="compositionally biased region" description="Basic and acidic residues" evidence="9">
    <location>
        <begin position="810"/>
        <end position="835"/>
    </location>
</feature>
<dbReference type="Proteomes" id="UP000620124">
    <property type="component" value="Unassembled WGS sequence"/>
</dbReference>
<evidence type="ECO:0000256" key="6">
    <source>
        <dbReference type="ARBA" id="ARBA00022840"/>
    </source>
</evidence>
<evidence type="ECO:0000256" key="9">
    <source>
        <dbReference type="SAM" id="MobiDB-lite"/>
    </source>
</evidence>
<organism evidence="12 13">
    <name type="scientific">Mycena venus</name>
    <dbReference type="NCBI Taxonomy" id="2733690"/>
    <lineage>
        <taxon>Eukaryota</taxon>
        <taxon>Fungi</taxon>
        <taxon>Dikarya</taxon>
        <taxon>Basidiomycota</taxon>
        <taxon>Agaricomycotina</taxon>
        <taxon>Agaricomycetes</taxon>
        <taxon>Agaricomycetidae</taxon>
        <taxon>Agaricales</taxon>
        <taxon>Marasmiineae</taxon>
        <taxon>Mycenaceae</taxon>
        <taxon>Mycena</taxon>
    </lineage>
</organism>
<comment type="subcellular location">
    <subcellularLocation>
        <location evidence="1">Membrane</location>
        <topology evidence="1">Multi-pass membrane protein</topology>
    </subcellularLocation>
</comment>
<dbReference type="InterPro" id="IPR003593">
    <property type="entry name" value="AAA+_ATPase"/>
</dbReference>
<keyword evidence="4 10" id="KW-0812">Transmembrane</keyword>
<comment type="caution">
    <text evidence="12">The sequence shown here is derived from an EMBL/GenBank/DDBJ whole genome shotgun (WGS) entry which is preliminary data.</text>
</comment>
<dbReference type="GO" id="GO:0005524">
    <property type="term" value="F:ATP binding"/>
    <property type="evidence" value="ECO:0007669"/>
    <property type="project" value="UniProtKB-KW"/>
</dbReference>
<keyword evidence="8 10" id="KW-0472">Membrane</keyword>
<feature type="transmembrane region" description="Helical" evidence="10">
    <location>
        <begin position="1258"/>
        <end position="1283"/>
    </location>
</feature>
<dbReference type="InterPro" id="IPR043926">
    <property type="entry name" value="ABCG_dom"/>
</dbReference>
<gene>
    <name evidence="12" type="ORF">MVEN_01354800</name>
</gene>
<feature type="transmembrane region" description="Helical" evidence="10">
    <location>
        <begin position="762"/>
        <end position="783"/>
    </location>
</feature>
<feature type="transmembrane region" description="Helical" evidence="10">
    <location>
        <begin position="624"/>
        <end position="647"/>
    </location>
</feature>
<dbReference type="FunFam" id="3.40.50.300:FF:000054">
    <property type="entry name" value="ABC multidrug transporter atrF"/>
    <property type="match status" value="1"/>
</dbReference>
<feature type="transmembrane region" description="Helical" evidence="10">
    <location>
        <begin position="1303"/>
        <end position="1323"/>
    </location>
</feature>
<feature type="transmembrane region" description="Helical" evidence="10">
    <location>
        <begin position="1335"/>
        <end position="1361"/>
    </location>
</feature>
<feature type="transmembrane region" description="Helical" evidence="10">
    <location>
        <begin position="1183"/>
        <end position="1202"/>
    </location>
</feature>
<evidence type="ECO:0000259" key="11">
    <source>
        <dbReference type="PROSITE" id="PS50893"/>
    </source>
</evidence>
<comment type="similarity">
    <text evidence="2">Belongs to the ABC transporter superfamily. ABCG family. PDR (TC 3.A.1.205) subfamily.</text>
</comment>
<dbReference type="SMART" id="SM00382">
    <property type="entry name" value="AAA"/>
    <property type="match status" value="2"/>
</dbReference>
<keyword evidence="13" id="KW-1185">Reference proteome</keyword>
<feature type="domain" description="ABC transporter" evidence="11">
    <location>
        <begin position="155"/>
        <end position="404"/>
    </location>
</feature>
<keyword evidence="5" id="KW-0547">Nucleotide-binding</keyword>
<evidence type="ECO:0000313" key="12">
    <source>
        <dbReference type="EMBL" id="KAF7350492.1"/>
    </source>
</evidence>
<dbReference type="Gene3D" id="3.40.50.300">
    <property type="entry name" value="P-loop containing nucleotide triphosphate hydrolases"/>
    <property type="match status" value="2"/>
</dbReference>
<dbReference type="GO" id="GO:0016887">
    <property type="term" value="F:ATP hydrolysis activity"/>
    <property type="evidence" value="ECO:0007669"/>
    <property type="project" value="InterPro"/>
</dbReference>
<dbReference type="GO" id="GO:0016020">
    <property type="term" value="C:membrane"/>
    <property type="evidence" value="ECO:0007669"/>
    <property type="project" value="UniProtKB-SubCell"/>
</dbReference>
<evidence type="ECO:0000256" key="1">
    <source>
        <dbReference type="ARBA" id="ARBA00004141"/>
    </source>
</evidence>
<evidence type="ECO:0000256" key="4">
    <source>
        <dbReference type="ARBA" id="ARBA00022692"/>
    </source>
</evidence>
<dbReference type="PROSITE" id="PS00211">
    <property type="entry name" value="ABC_TRANSPORTER_1"/>
    <property type="match status" value="1"/>
</dbReference>
<reference evidence="12" key="1">
    <citation type="submission" date="2020-05" db="EMBL/GenBank/DDBJ databases">
        <title>Mycena genomes resolve the evolution of fungal bioluminescence.</title>
        <authorList>
            <person name="Tsai I.J."/>
        </authorList>
    </citation>
    <scope>NUCLEOTIDE SEQUENCE</scope>
    <source>
        <strain evidence="12">CCC161011</strain>
    </source>
</reference>
<evidence type="ECO:0000256" key="5">
    <source>
        <dbReference type="ARBA" id="ARBA00022741"/>
    </source>
</evidence>
<feature type="transmembrane region" description="Helical" evidence="10">
    <location>
        <begin position="549"/>
        <end position="571"/>
    </location>
</feature>